<accession>A0A195BD58</accession>
<dbReference type="Proteomes" id="UP000078540">
    <property type="component" value="Unassembled WGS sequence"/>
</dbReference>
<feature type="compositionally biased region" description="Polar residues" evidence="1">
    <location>
        <begin position="38"/>
        <end position="48"/>
    </location>
</feature>
<name>A0A195BD58_9HYME</name>
<feature type="compositionally biased region" description="Basic residues" evidence="1">
    <location>
        <begin position="108"/>
        <end position="124"/>
    </location>
</feature>
<dbReference type="EMBL" id="KQ976511">
    <property type="protein sequence ID" value="KYM82506.1"/>
    <property type="molecule type" value="Genomic_DNA"/>
</dbReference>
<protein>
    <submittedName>
        <fullName evidence="2">Uncharacterized protein</fullName>
    </submittedName>
</protein>
<dbReference type="STRING" id="520822.A0A195BD58"/>
<feature type="compositionally biased region" description="Basic and acidic residues" evidence="1">
    <location>
        <begin position="65"/>
        <end position="86"/>
    </location>
</feature>
<keyword evidence="3" id="KW-1185">Reference proteome</keyword>
<organism evidence="2 3">
    <name type="scientific">Atta colombica</name>
    <dbReference type="NCBI Taxonomy" id="520822"/>
    <lineage>
        <taxon>Eukaryota</taxon>
        <taxon>Metazoa</taxon>
        <taxon>Ecdysozoa</taxon>
        <taxon>Arthropoda</taxon>
        <taxon>Hexapoda</taxon>
        <taxon>Insecta</taxon>
        <taxon>Pterygota</taxon>
        <taxon>Neoptera</taxon>
        <taxon>Endopterygota</taxon>
        <taxon>Hymenoptera</taxon>
        <taxon>Apocrita</taxon>
        <taxon>Aculeata</taxon>
        <taxon>Formicoidea</taxon>
        <taxon>Formicidae</taxon>
        <taxon>Myrmicinae</taxon>
        <taxon>Atta</taxon>
    </lineage>
</organism>
<dbReference type="AlphaFoldDB" id="A0A195BD58"/>
<feature type="compositionally biased region" description="Basic and acidic residues" evidence="1">
    <location>
        <begin position="144"/>
        <end position="163"/>
    </location>
</feature>
<reference evidence="2 3" key="1">
    <citation type="submission" date="2015-09" db="EMBL/GenBank/DDBJ databases">
        <title>Atta colombica WGS genome.</title>
        <authorList>
            <person name="Nygaard S."/>
            <person name="Hu H."/>
            <person name="Boomsma J."/>
            <person name="Zhang G."/>
        </authorList>
    </citation>
    <scope>NUCLEOTIDE SEQUENCE [LARGE SCALE GENOMIC DNA]</scope>
    <source>
        <strain evidence="2">Treedump-2</strain>
        <tissue evidence="2">Whole body</tissue>
    </source>
</reference>
<evidence type="ECO:0000313" key="2">
    <source>
        <dbReference type="EMBL" id="KYM82506.1"/>
    </source>
</evidence>
<feature type="region of interest" description="Disordered" evidence="1">
    <location>
        <begin position="23"/>
        <end position="163"/>
    </location>
</feature>
<sequence length="163" mass="18363">MRALGHCNAGVAELLIIERVKSPPSLTKKSNPFREATYVQTKGQTSRRGTADAHTASYRISSMDAEGKTPRGEDGRNMYREIERKKERGTKKKQAKVQCSRNTELHGTKKKKRKKKKKKKKKVRSSGVKSSTVAWYESSSLVPHDTDTVFHPGRNCDSRTDGE</sequence>
<proteinExistence type="predicted"/>
<evidence type="ECO:0000256" key="1">
    <source>
        <dbReference type="SAM" id="MobiDB-lite"/>
    </source>
</evidence>
<gene>
    <name evidence="2" type="ORF">ALC53_06996</name>
</gene>
<evidence type="ECO:0000313" key="3">
    <source>
        <dbReference type="Proteomes" id="UP000078540"/>
    </source>
</evidence>